<keyword evidence="6 12" id="KW-1133">Transmembrane helix</keyword>
<evidence type="ECO:0000313" key="15">
    <source>
        <dbReference type="Proteomes" id="UP000035034"/>
    </source>
</evidence>
<dbReference type="Proteomes" id="UP000035034">
    <property type="component" value="Unassembled WGS sequence"/>
</dbReference>
<keyword evidence="15" id="KW-1185">Reference proteome</keyword>
<evidence type="ECO:0000256" key="1">
    <source>
        <dbReference type="ARBA" id="ARBA00005513"/>
    </source>
</evidence>
<evidence type="ECO:0000256" key="5">
    <source>
        <dbReference type="ARBA" id="ARBA00022781"/>
    </source>
</evidence>
<evidence type="ECO:0000256" key="6">
    <source>
        <dbReference type="ARBA" id="ARBA00022989"/>
    </source>
</evidence>
<evidence type="ECO:0000256" key="11">
    <source>
        <dbReference type="ARBA" id="ARBA00037847"/>
    </source>
</evidence>
<dbReference type="NCBIfam" id="NF004412">
    <property type="entry name" value="PRK05759.1-3"/>
    <property type="match status" value="1"/>
</dbReference>
<comment type="similarity">
    <text evidence="1 12 13">Belongs to the ATPase B chain family.</text>
</comment>
<keyword evidence="5 12" id="KW-0375">Hydrogen ion transport</keyword>
<dbReference type="InterPro" id="IPR002146">
    <property type="entry name" value="ATP_synth_b/b'su_bac/chlpt"/>
</dbReference>
<keyword evidence="12" id="KW-1003">Cell membrane</keyword>
<evidence type="ECO:0000313" key="14">
    <source>
        <dbReference type="EMBL" id="GAB16892.1"/>
    </source>
</evidence>
<feature type="transmembrane region" description="Helical" evidence="12">
    <location>
        <begin position="15"/>
        <end position="36"/>
    </location>
</feature>
<sequence>MTTNLAAENFLIPNGTFFVCLVIFFVVFAVIGIFVVPPIKKAMEEREAMVAKTAEDNKAAAASFESADSEYRAALKDARGEATGLRDAARAKGNEELVAARHQATAEADAARAASAEALAAQGADAASSARGDLDNLATTLAGRILGSDLKGQSASSRPDAKVNN</sequence>
<evidence type="ECO:0000256" key="7">
    <source>
        <dbReference type="ARBA" id="ARBA00023065"/>
    </source>
</evidence>
<dbReference type="STRING" id="1077974.GOEFS_017_00090"/>
<dbReference type="GO" id="GO:0045259">
    <property type="term" value="C:proton-transporting ATP synthase complex"/>
    <property type="evidence" value="ECO:0007669"/>
    <property type="project" value="UniProtKB-KW"/>
</dbReference>
<evidence type="ECO:0000256" key="3">
    <source>
        <dbReference type="ARBA" id="ARBA00022547"/>
    </source>
</evidence>
<dbReference type="PANTHER" id="PTHR33445:SF1">
    <property type="entry name" value="ATP SYNTHASE SUBUNIT B"/>
    <property type="match status" value="1"/>
</dbReference>
<gene>
    <name evidence="12 14" type="primary">atpF</name>
    <name evidence="14" type="ORF">GOEFS_017_00090</name>
</gene>
<dbReference type="eggNOG" id="COG0711">
    <property type="taxonomic scope" value="Bacteria"/>
</dbReference>
<evidence type="ECO:0000256" key="2">
    <source>
        <dbReference type="ARBA" id="ARBA00022448"/>
    </source>
</evidence>
<evidence type="ECO:0000256" key="8">
    <source>
        <dbReference type="ARBA" id="ARBA00023136"/>
    </source>
</evidence>
<keyword evidence="3 12" id="KW-0138">CF(0)</keyword>
<evidence type="ECO:0000256" key="9">
    <source>
        <dbReference type="ARBA" id="ARBA00023310"/>
    </source>
</evidence>
<comment type="caution">
    <text evidence="14">The sequence shown here is derived from an EMBL/GenBank/DDBJ whole genome shotgun (WGS) entry which is preliminary data.</text>
</comment>
<dbReference type="CDD" id="cd06503">
    <property type="entry name" value="ATP-synt_Fo_b"/>
    <property type="match status" value="1"/>
</dbReference>
<dbReference type="HAMAP" id="MF_01398">
    <property type="entry name" value="ATP_synth_b_bprime"/>
    <property type="match status" value="1"/>
</dbReference>
<keyword evidence="4 12" id="KW-0812">Transmembrane</keyword>
<evidence type="ECO:0000256" key="13">
    <source>
        <dbReference type="RuleBase" id="RU003848"/>
    </source>
</evidence>
<reference evidence="14 15" key="1">
    <citation type="submission" date="2011-12" db="EMBL/GenBank/DDBJ databases">
        <title>Whole genome shotgun sequence of Gordonia effusa NBRC 100432.</title>
        <authorList>
            <person name="Yoshida I."/>
            <person name="Takarada H."/>
            <person name="Hosoyama A."/>
            <person name="Tsuchikane K."/>
            <person name="Katsumata H."/>
            <person name="Yamazaki S."/>
            <person name="Fujita N."/>
        </authorList>
    </citation>
    <scope>NUCLEOTIDE SEQUENCE [LARGE SCALE GENOMIC DNA]</scope>
    <source>
        <strain evidence="14 15">NBRC 100432</strain>
    </source>
</reference>
<comment type="subcellular location">
    <subcellularLocation>
        <location evidence="12">Cell membrane</location>
        <topology evidence="12">Single-pass membrane protein</topology>
    </subcellularLocation>
    <subcellularLocation>
        <location evidence="11">Endomembrane system</location>
        <topology evidence="11">Single-pass membrane protein</topology>
    </subcellularLocation>
</comment>
<comment type="function">
    <text evidence="12">Component of the F(0) channel, it forms part of the peripheral stalk, linking F(1) to F(0).</text>
</comment>
<dbReference type="PANTHER" id="PTHR33445">
    <property type="entry name" value="ATP SYNTHASE SUBUNIT B', CHLOROPLASTIC"/>
    <property type="match status" value="1"/>
</dbReference>
<protein>
    <recommendedName>
        <fullName evidence="12">ATP synthase subunit b</fullName>
    </recommendedName>
    <alternativeName>
        <fullName evidence="12">ATP synthase F(0) sector subunit b</fullName>
    </alternativeName>
    <alternativeName>
        <fullName evidence="12">ATPase subunit I</fullName>
    </alternativeName>
    <alternativeName>
        <fullName evidence="12">F-type ATPase subunit b</fullName>
        <shortName evidence="12">F-ATPase subunit b</shortName>
    </alternativeName>
</protein>
<name>H0QVP1_9ACTN</name>
<dbReference type="EMBL" id="BAEH01000017">
    <property type="protein sequence ID" value="GAB16892.1"/>
    <property type="molecule type" value="Genomic_DNA"/>
</dbReference>
<dbReference type="GO" id="GO:0012505">
    <property type="term" value="C:endomembrane system"/>
    <property type="evidence" value="ECO:0007669"/>
    <property type="project" value="UniProtKB-SubCell"/>
</dbReference>
<keyword evidence="7 12" id="KW-0406">Ion transport</keyword>
<dbReference type="Pfam" id="PF00430">
    <property type="entry name" value="ATP-synt_B"/>
    <property type="match status" value="1"/>
</dbReference>
<evidence type="ECO:0000256" key="10">
    <source>
        <dbReference type="ARBA" id="ARBA00025198"/>
    </source>
</evidence>
<dbReference type="GO" id="GO:0005886">
    <property type="term" value="C:plasma membrane"/>
    <property type="evidence" value="ECO:0007669"/>
    <property type="project" value="UniProtKB-SubCell"/>
</dbReference>
<dbReference type="AlphaFoldDB" id="H0QVP1"/>
<accession>H0QVP1</accession>
<keyword evidence="2 12" id="KW-0813">Transport</keyword>
<comment type="function">
    <text evidence="10 12">F(1)F(0) ATP synthase produces ATP from ADP in the presence of a proton or sodium gradient. F-type ATPases consist of two structural domains, F(1) containing the extramembraneous catalytic core and F(0) containing the membrane proton channel, linked together by a central stalk and a peripheral stalk. During catalysis, ATP synthesis in the catalytic domain of F(1) is coupled via a rotary mechanism of the central stalk subunits to proton translocation.</text>
</comment>
<comment type="subunit">
    <text evidence="12">F-type ATPases have 2 components, F(1) - the catalytic core - and F(0) - the membrane proton channel. F(1) has five subunits: alpha(3), beta(3), gamma(1), delta(1), epsilon(1). F(0) has three main subunits: a(1), b(2) and c(10-14). The alpha and beta chains form an alternating ring which encloses part of the gamma chain. F(1) is attached to F(0) by a central stalk formed by the gamma and epsilon chains, while a peripheral stalk is formed by the delta and b chains.</text>
</comment>
<keyword evidence="8 12" id="KW-0472">Membrane</keyword>
<evidence type="ECO:0000256" key="12">
    <source>
        <dbReference type="HAMAP-Rule" id="MF_01398"/>
    </source>
</evidence>
<dbReference type="RefSeq" id="WP_007316230.1">
    <property type="nucleotide sequence ID" value="NZ_BAEH01000017.1"/>
</dbReference>
<organism evidence="14 15">
    <name type="scientific">Gordonia effusa NBRC 100432</name>
    <dbReference type="NCBI Taxonomy" id="1077974"/>
    <lineage>
        <taxon>Bacteria</taxon>
        <taxon>Bacillati</taxon>
        <taxon>Actinomycetota</taxon>
        <taxon>Actinomycetes</taxon>
        <taxon>Mycobacteriales</taxon>
        <taxon>Gordoniaceae</taxon>
        <taxon>Gordonia</taxon>
    </lineage>
</organism>
<dbReference type="GO" id="GO:0046961">
    <property type="term" value="F:proton-transporting ATPase activity, rotational mechanism"/>
    <property type="evidence" value="ECO:0007669"/>
    <property type="project" value="TreeGrafter"/>
</dbReference>
<keyword evidence="9 12" id="KW-0066">ATP synthesis</keyword>
<dbReference type="OrthoDB" id="5242917at2"/>
<dbReference type="GO" id="GO:0046933">
    <property type="term" value="F:proton-transporting ATP synthase activity, rotational mechanism"/>
    <property type="evidence" value="ECO:0007669"/>
    <property type="project" value="UniProtKB-UniRule"/>
</dbReference>
<evidence type="ECO:0000256" key="4">
    <source>
        <dbReference type="ARBA" id="ARBA00022692"/>
    </source>
</evidence>
<dbReference type="InterPro" id="IPR050059">
    <property type="entry name" value="ATP_synthase_B_chain"/>
</dbReference>
<proteinExistence type="inferred from homology"/>